<feature type="transmembrane region" description="Helical" evidence="1">
    <location>
        <begin position="36"/>
        <end position="55"/>
    </location>
</feature>
<name>M0MD95_9EURY</name>
<dbReference type="OrthoDB" id="293663at2157"/>
<feature type="transmembrane region" description="Helical" evidence="1">
    <location>
        <begin position="13"/>
        <end position="29"/>
    </location>
</feature>
<feature type="transmembrane region" description="Helical" evidence="1">
    <location>
        <begin position="61"/>
        <end position="81"/>
    </location>
</feature>
<evidence type="ECO:0000313" key="2">
    <source>
        <dbReference type="EMBL" id="EMA43706.1"/>
    </source>
</evidence>
<proteinExistence type="predicted"/>
<organism evidence="2 3">
    <name type="scientific">Halococcus saccharolyticus DSM 5350</name>
    <dbReference type="NCBI Taxonomy" id="1227455"/>
    <lineage>
        <taxon>Archaea</taxon>
        <taxon>Methanobacteriati</taxon>
        <taxon>Methanobacteriota</taxon>
        <taxon>Stenosarchaea group</taxon>
        <taxon>Halobacteria</taxon>
        <taxon>Halobacteriales</taxon>
        <taxon>Halococcaceae</taxon>
        <taxon>Halococcus</taxon>
    </lineage>
</organism>
<feature type="transmembrane region" description="Helical" evidence="1">
    <location>
        <begin position="93"/>
        <end position="119"/>
    </location>
</feature>
<accession>M0MD95</accession>
<gene>
    <name evidence="2" type="ORF">C449_12842</name>
</gene>
<comment type="caution">
    <text evidence="2">The sequence shown here is derived from an EMBL/GenBank/DDBJ whole genome shotgun (WGS) entry which is preliminary data.</text>
</comment>
<protein>
    <submittedName>
        <fullName evidence="2">Uncharacterized protein</fullName>
    </submittedName>
</protein>
<dbReference type="EMBL" id="AOMD01000028">
    <property type="protein sequence ID" value="EMA43706.1"/>
    <property type="molecule type" value="Genomic_DNA"/>
</dbReference>
<keyword evidence="3" id="KW-1185">Reference proteome</keyword>
<keyword evidence="1" id="KW-1133">Transmembrane helix</keyword>
<dbReference type="STRING" id="1227455.C449_12842"/>
<keyword evidence="1" id="KW-0812">Transmembrane</keyword>
<dbReference type="PATRIC" id="fig|1227455.4.peg.2629"/>
<keyword evidence="1" id="KW-0472">Membrane</keyword>
<evidence type="ECO:0000313" key="3">
    <source>
        <dbReference type="Proteomes" id="UP000011669"/>
    </source>
</evidence>
<dbReference type="Proteomes" id="UP000011669">
    <property type="component" value="Unassembled WGS sequence"/>
</dbReference>
<reference evidence="2 3" key="1">
    <citation type="journal article" date="2014" name="PLoS Genet.">
        <title>Phylogenetically driven sequencing of extremely halophilic archaea reveals strategies for static and dynamic osmo-response.</title>
        <authorList>
            <person name="Becker E.A."/>
            <person name="Seitzer P.M."/>
            <person name="Tritt A."/>
            <person name="Larsen D."/>
            <person name="Krusor M."/>
            <person name="Yao A.I."/>
            <person name="Wu D."/>
            <person name="Madern D."/>
            <person name="Eisen J.A."/>
            <person name="Darling A.E."/>
            <person name="Facciotti M.T."/>
        </authorList>
    </citation>
    <scope>NUCLEOTIDE SEQUENCE [LARGE SCALE GENOMIC DNA]</scope>
    <source>
        <strain evidence="2 3">DSM 5350</strain>
    </source>
</reference>
<sequence length="155" mass="16070">MAHTRVRSFVRDAVVGTAVIAGLYGLAYVEFQPAQIPGYLIIMGFGMLEGVLGPVQSNFDLVFGLYLIGLGLVGAAVVTGLRKVTGERGRPVWQSGVAGALAVVGVLSLVFALFVLFGSTQLDPVLITGAVGLVFLALAAWLVGVFDESTVSASK</sequence>
<feature type="transmembrane region" description="Helical" evidence="1">
    <location>
        <begin position="125"/>
        <end position="146"/>
    </location>
</feature>
<dbReference type="InParanoid" id="M0MD95"/>
<dbReference type="RefSeq" id="WP_006078427.1">
    <property type="nucleotide sequence ID" value="NZ_AOMD01000028.1"/>
</dbReference>
<dbReference type="AlphaFoldDB" id="M0MD95"/>
<evidence type="ECO:0000256" key="1">
    <source>
        <dbReference type="SAM" id="Phobius"/>
    </source>
</evidence>